<reference evidence="3" key="2">
    <citation type="submission" date="2025-09" db="UniProtKB">
        <authorList>
            <consortium name="Ensembl"/>
        </authorList>
    </citation>
    <scope>IDENTIFICATION</scope>
</reference>
<dbReference type="Proteomes" id="UP000694540">
    <property type="component" value="Unplaced"/>
</dbReference>
<evidence type="ECO:0000256" key="1">
    <source>
        <dbReference type="SAM" id="MobiDB-lite"/>
    </source>
</evidence>
<dbReference type="Gene3D" id="6.10.140.140">
    <property type="match status" value="1"/>
</dbReference>
<dbReference type="PROSITE" id="PS50805">
    <property type="entry name" value="KRAB"/>
    <property type="match status" value="1"/>
</dbReference>
<dbReference type="InterPro" id="IPR001909">
    <property type="entry name" value="KRAB"/>
</dbReference>
<dbReference type="AlphaFoldDB" id="A0A8C3VZ59"/>
<sequence>MRTLAARPQPATTEEFATLQDVAMDFTLEDWEQLGLDEGDLFWDTALDNYQSLFLLNPPRHNLTSNPDGEKELEALAKGSPESTAP</sequence>
<dbReference type="Ensembl" id="ENSCWAT00000009708.1">
    <property type="protein sequence ID" value="ENSCWAP00000008930.1"/>
    <property type="gene ID" value="ENSCWAG00000006929.1"/>
</dbReference>
<feature type="domain" description="KRAB" evidence="2">
    <location>
        <begin position="17"/>
        <end position="86"/>
    </location>
</feature>
<proteinExistence type="predicted"/>
<name>A0A8C3VZ59_9CETA</name>
<protein>
    <recommendedName>
        <fullName evidence="2">KRAB domain-containing protein</fullName>
    </recommendedName>
</protein>
<organism evidence="3 4">
    <name type="scientific">Catagonus wagneri</name>
    <name type="common">Chacoan peccary</name>
    <dbReference type="NCBI Taxonomy" id="51154"/>
    <lineage>
        <taxon>Eukaryota</taxon>
        <taxon>Metazoa</taxon>
        <taxon>Chordata</taxon>
        <taxon>Craniata</taxon>
        <taxon>Vertebrata</taxon>
        <taxon>Euteleostomi</taxon>
        <taxon>Mammalia</taxon>
        <taxon>Eutheria</taxon>
        <taxon>Laurasiatheria</taxon>
        <taxon>Artiodactyla</taxon>
        <taxon>Suina</taxon>
        <taxon>Tayassuidae</taxon>
        <taxon>Catagonus</taxon>
    </lineage>
</organism>
<dbReference type="CDD" id="cd07765">
    <property type="entry name" value="KRAB_A-box"/>
    <property type="match status" value="1"/>
</dbReference>
<dbReference type="InterPro" id="IPR036051">
    <property type="entry name" value="KRAB_dom_sf"/>
</dbReference>
<dbReference type="SUPFAM" id="SSF109640">
    <property type="entry name" value="KRAB domain (Kruppel-associated box)"/>
    <property type="match status" value="1"/>
</dbReference>
<dbReference type="GeneTree" id="ENSGT00840000130048"/>
<accession>A0A8C3VZ59</accession>
<dbReference type="Pfam" id="PF01352">
    <property type="entry name" value="KRAB"/>
    <property type="match status" value="1"/>
</dbReference>
<evidence type="ECO:0000259" key="2">
    <source>
        <dbReference type="PROSITE" id="PS50805"/>
    </source>
</evidence>
<feature type="region of interest" description="Disordered" evidence="1">
    <location>
        <begin position="63"/>
        <end position="86"/>
    </location>
</feature>
<reference evidence="3" key="1">
    <citation type="submission" date="2025-08" db="UniProtKB">
        <authorList>
            <consortium name="Ensembl"/>
        </authorList>
    </citation>
    <scope>IDENTIFICATION</scope>
</reference>
<dbReference type="GO" id="GO:0006355">
    <property type="term" value="P:regulation of DNA-templated transcription"/>
    <property type="evidence" value="ECO:0007669"/>
    <property type="project" value="InterPro"/>
</dbReference>
<dbReference type="SMART" id="SM00349">
    <property type="entry name" value="KRAB"/>
    <property type="match status" value="1"/>
</dbReference>
<keyword evidence="4" id="KW-1185">Reference proteome</keyword>
<evidence type="ECO:0000313" key="3">
    <source>
        <dbReference type="Ensembl" id="ENSCWAP00000008930.1"/>
    </source>
</evidence>
<evidence type="ECO:0000313" key="4">
    <source>
        <dbReference type="Proteomes" id="UP000694540"/>
    </source>
</evidence>